<dbReference type="Proteomes" id="UP001324427">
    <property type="component" value="Unassembled WGS sequence"/>
</dbReference>
<proteinExistence type="predicted"/>
<dbReference type="GO" id="GO:0000340">
    <property type="term" value="F:RNA 7-methylguanosine cap binding"/>
    <property type="evidence" value="ECO:0007669"/>
    <property type="project" value="InterPro"/>
</dbReference>
<feature type="region of interest" description="Disordered" evidence="1">
    <location>
        <begin position="499"/>
        <end position="534"/>
    </location>
</feature>
<feature type="compositionally biased region" description="Acidic residues" evidence="1">
    <location>
        <begin position="223"/>
        <end position="232"/>
    </location>
</feature>
<feature type="region of interest" description="Disordered" evidence="1">
    <location>
        <begin position="172"/>
        <end position="486"/>
    </location>
</feature>
<dbReference type="AlphaFoldDB" id="A0AAV9JVU2"/>
<accession>A0AAV9JVU2</accession>
<feature type="compositionally biased region" description="Basic and acidic residues" evidence="1">
    <location>
        <begin position="175"/>
        <end position="196"/>
    </location>
</feature>
<feature type="compositionally biased region" description="Basic and acidic residues" evidence="1">
    <location>
        <begin position="312"/>
        <end position="336"/>
    </location>
</feature>
<dbReference type="GO" id="GO:0005634">
    <property type="term" value="C:nucleus"/>
    <property type="evidence" value="ECO:0007669"/>
    <property type="project" value="TreeGrafter"/>
</dbReference>
<reference evidence="2 3" key="1">
    <citation type="submission" date="2021-11" db="EMBL/GenBank/DDBJ databases">
        <title>Black yeast isolated from Biological Soil Crust.</title>
        <authorList>
            <person name="Kurbessoian T."/>
        </authorList>
    </citation>
    <scope>NUCLEOTIDE SEQUENCE [LARGE SCALE GENOMIC DNA]</scope>
    <source>
        <strain evidence="2 3">CCFEE 5522</strain>
    </source>
</reference>
<evidence type="ECO:0000313" key="3">
    <source>
        <dbReference type="Proteomes" id="UP001324427"/>
    </source>
</evidence>
<feature type="compositionally biased region" description="Basic and acidic residues" evidence="1">
    <location>
        <begin position="396"/>
        <end position="424"/>
    </location>
</feature>
<dbReference type="InterPro" id="IPR019416">
    <property type="entry name" value="NCBP3"/>
</dbReference>
<sequence>MAIDTSMDIDMDIDLTLDQEEDPEIARLHAEAAAFDALNGATDTDAMNGVEEAPEEGEVDMDAPVPKVHLRGVDKLESADIRNFANDHYPSKLFKHVQWIDDTSVNLVYETEVAAAEALQAFSAQEEVEPLKIRAAKQLSTHPDVELFVRQAVVSDVKVKDARLASKFYLFNPQHDPENGNRKRRFEPERTYRTRDYSQGYKRNRRDVGDDLYSRRSSKDEPFDVDLYDDDPVSLAKRAERRESYHSGSEYENGKNKLRLQDDLMTSRDDGRLRNRSASPMRDGDGRFGFNDDQPRRRTARPRSPTPPRARAGRDNRDNRAARDNFRKELFPDRKPTAKAALTNGHTNGDLFPNHSSPPTGPRELMPNHRRQDARDIDRETREVVNGIGNYTLDGADERETYTRSDRRRGSSHREDREEPRDLFSRITGAAPKVESGYGRLHDRPTSARAEEGGGGFNFKGAGDARPSSRGGKEGGAGGFSILGASRDRVENPLVKELFPMKAGGGGGGSGGKDLFDGRIKGRGTQRRRAEDLF</sequence>
<protein>
    <submittedName>
        <fullName evidence="2">Uncharacterized protein</fullName>
    </submittedName>
</protein>
<name>A0AAV9JVU2_9PEZI</name>
<feature type="compositionally biased region" description="Basic and acidic residues" evidence="1">
    <location>
        <begin position="252"/>
        <end position="273"/>
    </location>
</feature>
<feature type="compositionally biased region" description="Basic and acidic residues" evidence="1">
    <location>
        <begin position="366"/>
        <end position="383"/>
    </location>
</feature>
<dbReference type="PANTHER" id="PTHR16291">
    <property type="entry name" value="NUCLEAR CAP-BINDING PROTEIN SUBUNIT 3"/>
    <property type="match status" value="1"/>
</dbReference>
<dbReference type="PANTHER" id="PTHR16291:SF0">
    <property type="entry name" value="NUCLEAR CAP-BINDING PROTEIN SUBUNIT 3"/>
    <property type="match status" value="1"/>
</dbReference>
<keyword evidence="3" id="KW-1185">Reference proteome</keyword>
<organism evidence="2 3">
    <name type="scientific">Oleoguttula mirabilis</name>
    <dbReference type="NCBI Taxonomy" id="1507867"/>
    <lineage>
        <taxon>Eukaryota</taxon>
        <taxon>Fungi</taxon>
        <taxon>Dikarya</taxon>
        <taxon>Ascomycota</taxon>
        <taxon>Pezizomycotina</taxon>
        <taxon>Dothideomycetes</taxon>
        <taxon>Dothideomycetidae</taxon>
        <taxon>Mycosphaerellales</taxon>
        <taxon>Teratosphaeriaceae</taxon>
        <taxon>Oleoguttula</taxon>
    </lineage>
</organism>
<gene>
    <name evidence="2" type="ORF">LTR36_004965</name>
</gene>
<dbReference type="GO" id="GO:0003729">
    <property type="term" value="F:mRNA binding"/>
    <property type="evidence" value="ECO:0007669"/>
    <property type="project" value="InterPro"/>
</dbReference>
<evidence type="ECO:0000313" key="2">
    <source>
        <dbReference type="EMBL" id="KAK4549664.1"/>
    </source>
</evidence>
<comment type="caution">
    <text evidence="2">The sequence shown here is derived from an EMBL/GenBank/DDBJ whole genome shotgun (WGS) entry which is preliminary data.</text>
</comment>
<feature type="compositionally biased region" description="Basic and acidic residues" evidence="1">
    <location>
        <begin position="206"/>
        <end position="222"/>
    </location>
</feature>
<evidence type="ECO:0000256" key="1">
    <source>
        <dbReference type="SAM" id="MobiDB-lite"/>
    </source>
</evidence>
<feature type="compositionally biased region" description="Gly residues" evidence="1">
    <location>
        <begin position="503"/>
        <end position="512"/>
    </location>
</feature>
<dbReference type="Pfam" id="PF10309">
    <property type="entry name" value="NCBP3"/>
    <property type="match status" value="1"/>
</dbReference>
<dbReference type="EMBL" id="JAVFHQ010000003">
    <property type="protein sequence ID" value="KAK4549664.1"/>
    <property type="molecule type" value="Genomic_DNA"/>
</dbReference>
<feature type="compositionally biased region" description="Basic and acidic residues" evidence="1">
    <location>
        <begin position="440"/>
        <end position="452"/>
    </location>
</feature>